<keyword evidence="4 7" id="KW-0812">Transmembrane</keyword>
<feature type="transmembrane region" description="Helical" evidence="7">
    <location>
        <begin position="180"/>
        <end position="198"/>
    </location>
</feature>
<accession>A0ABV5A9H0</accession>
<keyword evidence="5 7" id="KW-1133">Transmembrane helix</keyword>
<keyword evidence="6 7" id="KW-0472">Membrane</keyword>
<dbReference type="Proteomes" id="UP001579974">
    <property type="component" value="Unassembled WGS sequence"/>
</dbReference>
<evidence type="ECO:0000256" key="4">
    <source>
        <dbReference type="ARBA" id="ARBA00022692"/>
    </source>
</evidence>
<evidence type="ECO:0000313" key="9">
    <source>
        <dbReference type="EMBL" id="MFB5188864.1"/>
    </source>
</evidence>
<name>A0ABV5A9H0_9BACL</name>
<feature type="transmembrane region" description="Helical" evidence="7">
    <location>
        <begin position="242"/>
        <end position="263"/>
    </location>
</feature>
<dbReference type="InterPro" id="IPR000515">
    <property type="entry name" value="MetI-like"/>
</dbReference>
<gene>
    <name evidence="9" type="ORF">KKP3000_001298</name>
</gene>
<dbReference type="PANTHER" id="PTHR43163">
    <property type="entry name" value="DIPEPTIDE TRANSPORT SYSTEM PERMEASE PROTEIN DPPB-RELATED"/>
    <property type="match status" value="1"/>
</dbReference>
<feature type="domain" description="ABC transmembrane type-1" evidence="8">
    <location>
        <begin position="94"/>
        <end position="302"/>
    </location>
</feature>
<dbReference type="PANTHER" id="PTHR43163:SF6">
    <property type="entry name" value="DIPEPTIDE TRANSPORT SYSTEM PERMEASE PROTEIN DPPB-RELATED"/>
    <property type="match status" value="1"/>
</dbReference>
<dbReference type="SUPFAM" id="SSF161098">
    <property type="entry name" value="MetI-like"/>
    <property type="match status" value="1"/>
</dbReference>
<proteinExistence type="inferred from homology"/>
<evidence type="ECO:0000256" key="6">
    <source>
        <dbReference type="ARBA" id="ARBA00023136"/>
    </source>
</evidence>
<evidence type="ECO:0000256" key="5">
    <source>
        <dbReference type="ARBA" id="ARBA00022989"/>
    </source>
</evidence>
<evidence type="ECO:0000313" key="10">
    <source>
        <dbReference type="Proteomes" id="UP001579974"/>
    </source>
</evidence>
<comment type="caution">
    <text evidence="9">The sequence shown here is derived from an EMBL/GenBank/DDBJ whole genome shotgun (WGS) entry which is preliminary data.</text>
</comment>
<dbReference type="EMBL" id="JBDXSU010000001">
    <property type="protein sequence ID" value="MFB5188864.1"/>
    <property type="molecule type" value="Genomic_DNA"/>
</dbReference>
<dbReference type="InterPro" id="IPR045621">
    <property type="entry name" value="BPD_transp_1_N"/>
</dbReference>
<reference evidence="9 10" key="1">
    <citation type="journal article" date="2024" name="Int. J. Mol. Sci.">
        <title>Exploration of Alicyclobacillus spp. Genome in Search of Antibiotic Resistance.</title>
        <authorList>
            <person name="Bucka-Kolendo J."/>
            <person name="Kiousi D.E."/>
            <person name="Dekowska A."/>
            <person name="Mikolajczuk-Szczyrba A."/>
            <person name="Karadedos D.M."/>
            <person name="Michael P."/>
            <person name="Galanis A."/>
            <person name="Sokolowska B."/>
        </authorList>
    </citation>
    <scope>NUCLEOTIDE SEQUENCE [LARGE SCALE GENOMIC DNA]</scope>
    <source>
        <strain evidence="9 10">KKP 3000</strain>
    </source>
</reference>
<dbReference type="Gene3D" id="1.10.3720.10">
    <property type="entry name" value="MetI-like"/>
    <property type="match status" value="1"/>
</dbReference>
<dbReference type="RefSeq" id="WP_275476888.1">
    <property type="nucleotide sequence ID" value="NZ_CP162940.1"/>
</dbReference>
<protein>
    <submittedName>
        <fullName evidence="9">ABC transporter permease</fullName>
    </submittedName>
</protein>
<dbReference type="CDD" id="cd06261">
    <property type="entry name" value="TM_PBP2"/>
    <property type="match status" value="1"/>
</dbReference>
<comment type="subcellular location">
    <subcellularLocation>
        <location evidence="1 7">Cell membrane</location>
        <topology evidence="1 7">Multi-pass membrane protein</topology>
    </subcellularLocation>
</comment>
<dbReference type="InterPro" id="IPR035906">
    <property type="entry name" value="MetI-like_sf"/>
</dbReference>
<dbReference type="PROSITE" id="PS50928">
    <property type="entry name" value="ABC_TM1"/>
    <property type="match status" value="1"/>
</dbReference>
<feature type="transmembrane region" description="Helical" evidence="7">
    <location>
        <begin position="100"/>
        <end position="122"/>
    </location>
</feature>
<evidence type="ECO:0000256" key="1">
    <source>
        <dbReference type="ARBA" id="ARBA00004651"/>
    </source>
</evidence>
<evidence type="ECO:0000259" key="8">
    <source>
        <dbReference type="PROSITE" id="PS50928"/>
    </source>
</evidence>
<feature type="transmembrane region" description="Helical" evidence="7">
    <location>
        <begin position="12"/>
        <end position="29"/>
    </location>
</feature>
<sequence>MNYIVKRILQAIPALLGISIMSFILLHIVPGDPVRIMLGNHYTAARAAALSAQLGLNKPLWQQYFIWLGHLCQGNLGFSYEFGKPVTGVILNAMPTTLSLVLLATLLAQLFAIILGTIQAYFENSIFDHVVTVVNYFFYSMPAYWLGIIMVIVFAIDLKWFPAGGIINNQDPNAGFFDRLHHLILPSITLALISLAGWSRYMRSSVRDTLLLDYVRTARAKGLRERRVVFRHVIRNSVLPQITLFGVSFPGLFAGALFLEEIFNYPGMGLLYWNATNVRDYPILLGVTMLLGALTIIGNLIADILYSVVDPRISYLSS</sequence>
<organism evidence="9 10">
    <name type="scientific">Alicyclobacillus fastidiosus</name>
    <dbReference type="NCBI Taxonomy" id="392011"/>
    <lineage>
        <taxon>Bacteria</taxon>
        <taxon>Bacillati</taxon>
        <taxon>Bacillota</taxon>
        <taxon>Bacilli</taxon>
        <taxon>Bacillales</taxon>
        <taxon>Alicyclobacillaceae</taxon>
        <taxon>Alicyclobacillus</taxon>
    </lineage>
</organism>
<evidence type="ECO:0000256" key="3">
    <source>
        <dbReference type="ARBA" id="ARBA00022475"/>
    </source>
</evidence>
<dbReference type="Pfam" id="PF19300">
    <property type="entry name" value="BPD_transp_1_N"/>
    <property type="match status" value="1"/>
</dbReference>
<keyword evidence="10" id="KW-1185">Reference proteome</keyword>
<keyword evidence="2 7" id="KW-0813">Transport</keyword>
<feature type="transmembrane region" description="Helical" evidence="7">
    <location>
        <begin position="283"/>
        <end position="309"/>
    </location>
</feature>
<feature type="transmembrane region" description="Helical" evidence="7">
    <location>
        <begin position="134"/>
        <end position="156"/>
    </location>
</feature>
<evidence type="ECO:0000256" key="2">
    <source>
        <dbReference type="ARBA" id="ARBA00022448"/>
    </source>
</evidence>
<evidence type="ECO:0000256" key="7">
    <source>
        <dbReference type="RuleBase" id="RU363032"/>
    </source>
</evidence>
<keyword evidence="3" id="KW-1003">Cell membrane</keyword>
<dbReference type="Pfam" id="PF00528">
    <property type="entry name" value="BPD_transp_1"/>
    <property type="match status" value="1"/>
</dbReference>
<comment type="similarity">
    <text evidence="7">Belongs to the binding-protein-dependent transport system permease family.</text>
</comment>